<comment type="caution">
    <text evidence="3">The sequence shown here is derived from an EMBL/GenBank/DDBJ whole genome shotgun (WGS) entry which is preliminary data.</text>
</comment>
<keyword evidence="1" id="KW-0802">TPR repeat</keyword>
<dbReference type="Proteomes" id="UP000326641">
    <property type="component" value="Unassembled WGS sequence"/>
</dbReference>
<dbReference type="PROSITE" id="PS51257">
    <property type="entry name" value="PROKAR_LIPOPROTEIN"/>
    <property type="match status" value="1"/>
</dbReference>
<reference evidence="3" key="1">
    <citation type="submission" date="2018-11" db="EMBL/GenBank/DDBJ databases">
        <authorList>
            <person name="Onetto C."/>
        </authorList>
    </citation>
    <scope>NUCLEOTIDE SEQUENCE [LARGE SCALE GENOMIC DNA]</scope>
</reference>
<evidence type="ECO:0000313" key="3">
    <source>
        <dbReference type="EMBL" id="VUX45594.1"/>
    </source>
</evidence>
<dbReference type="PANTHER" id="PTHR12558:SF33">
    <property type="entry name" value="BLL7664 PROTEIN"/>
    <property type="match status" value="1"/>
</dbReference>
<accession>A0A564WDL8</accession>
<dbReference type="PROSITE" id="PS50005">
    <property type="entry name" value="TPR"/>
    <property type="match status" value="1"/>
</dbReference>
<dbReference type="PANTHER" id="PTHR12558">
    <property type="entry name" value="CELL DIVISION CYCLE 16,23,27"/>
    <property type="match status" value="1"/>
</dbReference>
<feature type="repeat" description="TPR" evidence="1">
    <location>
        <begin position="115"/>
        <end position="148"/>
    </location>
</feature>
<organism evidence="3 4">
    <name type="scientific">Candidatus Defluviicoccus seviourii</name>
    <dbReference type="NCBI Taxonomy" id="2565273"/>
    <lineage>
        <taxon>Bacteria</taxon>
        <taxon>Pseudomonadati</taxon>
        <taxon>Pseudomonadota</taxon>
        <taxon>Alphaproteobacteria</taxon>
        <taxon>Rhodospirillales</taxon>
        <taxon>Rhodospirillaceae</taxon>
        <taxon>Defluviicoccus</taxon>
    </lineage>
</organism>
<sequence length="480" mass="48824">MRQSHHRRTAHPSAVIALVALSLLLGGCAAFETGGAKGRLGSADTKYVQAMRMADSVRAGGDLASASVFYSRAHEVDPSQAAPLIGLAETATALGATEKALELWREAITRSGNDGTIRRKYAGLLLKSGRPEQALEAYREALALDSSDGKALNGIAVSLDLLGRPDESREAYTRALALAPYDAGVRSNFALSKALAGEHDEAVALLTQLAAEPSADARTRQNLALALAMKGQIADAARTASRDLSEAELRKVMALYRSLAKLPQQERAALVFGIAGRSGASNTNLAGLAPGDTGPARARKRAPMGQAPGILVPDASRGEAETLVQNGEGSAAPAAMADVSAPIRAVHVPAPALAGTATGTDAANLASASAAPLTLPKVVAVHDPATDPVLPAPAEPLVLPVTLRGGTSRPSGSAATNTGLGFSFIEPSQPGRPTAVTPPQAAGGMLVLEIEKAAPRVEAPVDAAAADTVAAVPVSLPATN</sequence>
<evidence type="ECO:0000256" key="2">
    <source>
        <dbReference type="SAM" id="MobiDB-lite"/>
    </source>
</evidence>
<dbReference type="SMART" id="SM00028">
    <property type="entry name" value="TPR"/>
    <property type="match status" value="5"/>
</dbReference>
<dbReference type="InterPro" id="IPR019734">
    <property type="entry name" value="TPR_rpt"/>
</dbReference>
<keyword evidence="4" id="KW-1185">Reference proteome</keyword>
<name>A0A564WDL8_9PROT</name>
<protein>
    <submittedName>
        <fullName evidence="3">Uncharacterized protein</fullName>
    </submittedName>
</protein>
<gene>
    <name evidence="3" type="ORF">DF3PA_130092</name>
</gene>
<feature type="region of interest" description="Disordered" evidence="2">
    <location>
        <begin position="283"/>
        <end position="312"/>
    </location>
</feature>
<dbReference type="EMBL" id="UXAT02000005">
    <property type="protein sequence ID" value="VUX45594.1"/>
    <property type="molecule type" value="Genomic_DNA"/>
</dbReference>
<dbReference type="InterPro" id="IPR011990">
    <property type="entry name" value="TPR-like_helical_dom_sf"/>
</dbReference>
<dbReference type="Gene3D" id="1.25.40.10">
    <property type="entry name" value="Tetratricopeptide repeat domain"/>
    <property type="match status" value="1"/>
</dbReference>
<dbReference type="Pfam" id="PF13432">
    <property type="entry name" value="TPR_16"/>
    <property type="match status" value="1"/>
</dbReference>
<evidence type="ECO:0000313" key="4">
    <source>
        <dbReference type="Proteomes" id="UP000326641"/>
    </source>
</evidence>
<proteinExistence type="predicted"/>
<dbReference type="AlphaFoldDB" id="A0A564WDL8"/>
<evidence type="ECO:0000256" key="1">
    <source>
        <dbReference type="PROSITE-ProRule" id="PRU00339"/>
    </source>
</evidence>
<dbReference type="SUPFAM" id="SSF48452">
    <property type="entry name" value="TPR-like"/>
    <property type="match status" value="1"/>
</dbReference>